<name>A0AAU7W312_9MICO</name>
<sequence length="104" mass="11342">MTVNIHEGQVSGFSWFASYSDPARLVEAHDELGELITTLLGVPGVQERERDHSSYWVTPKFAVETYAHEISQREDAPALEPTLQVNVADSTLAASKEAVARGSA</sequence>
<evidence type="ECO:0000313" key="1">
    <source>
        <dbReference type="EMBL" id="XBX80543.1"/>
    </source>
</evidence>
<accession>A0AAU7W312</accession>
<organism evidence="1">
    <name type="scientific">Microbacterium sp. A8/3-1</name>
    <dbReference type="NCBI Taxonomy" id="3160749"/>
    <lineage>
        <taxon>Bacteria</taxon>
        <taxon>Bacillati</taxon>
        <taxon>Actinomycetota</taxon>
        <taxon>Actinomycetes</taxon>
        <taxon>Micrococcales</taxon>
        <taxon>Microbacteriaceae</taxon>
        <taxon>Microbacterium</taxon>
    </lineage>
</organism>
<reference evidence="1" key="1">
    <citation type="submission" date="2024-06" db="EMBL/GenBank/DDBJ databases">
        <title>Draft genome sequence of Microbacterium sp. strain A8/3-1, isolated from Oxytropis tragacanthoides Fisch. ex DC. Root nodules in the Altai region of Russia.</title>
        <authorList>
            <person name="Sazanova A."/>
            <person name="Guro P."/>
            <person name="Kuznetsova I."/>
            <person name="Belimov A."/>
            <person name="Safronova V."/>
        </authorList>
    </citation>
    <scope>NUCLEOTIDE SEQUENCE</scope>
    <source>
        <strain evidence="1">A8/3-1</strain>
    </source>
</reference>
<protein>
    <submittedName>
        <fullName evidence="1">Uncharacterized protein</fullName>
    </submittedName>
</protein>
<gene>
    <name evidence="1" type="ORF">ABS642_10760</name>
</gene>
<dbReference type="RefSeq" id="WP_350353344.1">
    <property type="nucleotide sequence ID" value="NZ_CP158357.1"/>
</dbReference>
<dbReference type="AlphaFoldDB" id="A0AAU7W312"/>
<proteinExistence type="predicted"/>
<dbReference type="EMBL" id="CP158357">
    <property type="protein sequence ID" value="XBX80543.1"/>
    <property type="molecule type" value="Genomic_DNA"/>
</dbReference>